<evidence type="ECO:0000313" key="1">
    <source>
        <dbReference type="EMBL" id="MDR6211563.1"/>
    </source>
</evidence>
<organism evidence="1 2">
    <name type="scientific">Nocardioides zeae</name>
    <dbReference type="NCBI Taxonomy" id="1457234"/>
    <lineage>
        <taxon>Bacteria</taxon>
        <taxon>Bacillati</taxon>
        <taxon>Actinomycetota</taxon>
        <taxon>Actinomycetes</taxon>
        <taxon>Propionibacteriales</taxon>
        <taxon>Nocardioidaceae</taxon>
        <taxon>Nocardioides</taxon>
    </lineage>
</organism>
<reference evidence="1" key="1">
    <citation type="submission" date="2023-08" db="EMBL/GenBank/DDBJ databases">
        <title>Functional and genomic diversity of the sorghum phyllosphere microbiome.</title>
        <authorList>
            <person name="Shade A."/>
        </authorList>
    </citation>
    <scope>NUCLEOTIDE SEQUENCE</scope>
    <source>
        <strain evidence="1">SORGH_AS_0885</strain>
    </source>
</reference>
<keyword evidence="2" id="KW-1185">Reference proteome</keyword>
<evidence type="ECO:0000313" key="2">
    <source>
        <dbReference type="Proteomes" id="UP001261666"/>
    </source>
</evidence>
<accession>A0ACC6ILJ6</accession>
<comment type="caution">
    <text evidence="1">The sequence shown here is derived from an EMBL/GenBank/DDBJ whole genome shotgun (WGS) entry which is preliminary data.</text>
</comment>
<name>A0ACC6ILJ6_9ACTN</name>
<dbReference type="EMBL" id="JAVIZJ010000009">
    <property type="protein sequence ID" value="MDR6211563.1"/>
    <property type="molecule type" value="Genomic_DNA"/>
</dbReference>
<sequence length="684" mass="70151">MSNPSDPYPQQGGQPPQPGAPGYGAPQGQPGWGQQPPPPPGQPGQPGPGGQPGQQGQPWGAPPPQGQPGGYPQQGYPQQGGYPQGPPQGYGQQGYGQQGYGQPGYGAPQAPPRPSVPKVNPFAGTPISDYVRDGGAFLLLLAPLWTAWNYGSFGVDVGADKWWVWVSALIGIFSLAVPYLQKSNVLPVPAQQVVLLKGALLLPYVGSVIAALINELIEGGEIGSGGIGAGVALALAGVTLAVSPRQSEEVNKASNDGIWWKVALFGTYAAAGLVLLTAILGLIWSLMEKQSSYALGGELFDPVLPFLFALLTTVALPLVALVWPAIGLAKRSDESRLVLATLLFVGLATAMFAGTDGDSIFTLLVDDWNRPSAALLIVGVVAAALVSRPVVRATRPQEPFWAWVGAAKLGLYVAAAVVAITLVALVLILIEVEGFAGSTIVPLVFGVIAVALLVIPTTMLSDPRKGRLVVLGMLAAAFIIAIVYVAVLNGSDELRGGGALLPISSLSLYQAGAWLGLSGLAIAALTAPPSIRNVLGSILPQGGQQAGAAAYGGPQGQPGQYGQPGPYGQPGQQGGYGQPGQPGPYGAPQGQPGPYGAPQGQPGPYGAPQGQPGQQWPQQGQPGQQGQYGAPQGQPGQQAWGAPQGQPGQQPPAPQDDPSEQTIVRPPAGGDTSQFERPQDPPRQ</sequence>
<gene>
    <name evidence="1" type="ORF">QE364_003287</name>
</gene>
<protein>
    <submittedName>
        <fullName evidence="1">Heme/copper-type cytochrome/quinol oxidase subunit 4</fullName>
    </submittedName>
</protein>
<dbReference type="Proteomes" id="UP001261666">
    <property type="component" value="Unassembled WGS sequence"/>
</dbReference>
<proteinExistence type="predicted"/>